<proteinExistence type="inferred from homology"/>
<dbReference type="RefSeq" id="WP_108622842.1">
    <property type="nucleotide sequence ID" value="NZ_CP028901.1"/>
</dbReference>
<dbReference type="OrthoDB" id="9789529at2"/>
<evidence type="ECO:0000256" key="2">
    <source>
        <dbReference type="ARBA" id="ARBA00023015"/>
    </source>
</evidence>
<evidence type="ECO:0000256" key="4">
    <source>
        <dbReference type="ARBA" id="ARBA00023163"/>
    </source>
</evidence>
<feature type="domain" description="HTH lysR-type" evidence="5">
    <location>
        <begin position="4"/>
        <end position="61"/>
    </location>
</feature>
<dbReference type="Gene3D" id="1.10.10.10">
    <property type="entry name" value="Winged helix-like DNA-binding domain superfamily/Winged helix DNA-binding domain"/>
    <property type="match status" value="1"/>
</dbReference>
<evidence type="ECO:0000313" key="7">
    <source>
        <dbReference type="Proteomes" id="UP000244571"/>
    </source>
</evidence>
<protein>
    <submittedName>
        <fullName evidence="6">Transcriptional regulator LrhA</fullName>
    </submittedName>
</protein>
<dbReference type="Gene3D" id="3.40.190.10">
    <property type="entry name" value="Periplasmic binding protein-like II"/>
    <property type="match status" value="2"/>
</dbReference>
<keyword evidence="2" id="KW-0805">Transcription regulation</keyword>
<dbReference type="EMBL" id="CP028901">
    <property type="protein sequence ID" value="AWB35386.1"/>
    <property type="molecule type" value="Genomic_DNA"/>
</dbReference>
<dbReference type="GO" id="GO:0003700">
    <property type="term" value="F:DNA-binding transcription factor activity"/>
    <property type="evidence" value="ECO:0007669"/>
    <property type="project" value="InterPro"/>
</dbReference>
<dbReference type="Pfam" id="PF00126">
    <property type="entry name" value="HTH_1"/>
    <property type="match status" value="1"/>
</dbReference>
<keyword evidence="3" id="KW-0238">DNA-binding</keyword>
<dbReference type="InterPro" id="IPR000847">
    <property type="entry name" value="LysR_HTH_N"/>
</dbReference>
<dbReference type="SUPFAM" id="SSF53850">
    <property type="entry name" value="Periplasmic binding protein-like II"/>
    <property type="match status" value="1"/>
</dbReference>
<dbReference type="InterPro" id="IPR050176">
    <property type="entry name" value="LTTR"/>
</dbReference>
<dbReference type="PANTHER" id="PTHR30579">
    <property type="entry name" value="TRANSCRIPTIONAL REGULATOR"/>
    <property type="match status" value="1"/>
</dbReference>
<evidence type="ECO:0000313" key="6">
    <source>
        <dbReference type="EMBL" id="AWB35386.1"/>
    </source>
</evidence>
<reference evidence="6 7" key="1">
    <citation type="submission" date="2018-04" db="EMBL/GenBank/DDBJ databases">
        <title>Bordetella sp. HZ20 isolated from seawater.</title>
        <authorList>
            <person name="Sun C."/>
        </authorList>
    </citation>
    <scope>NUCLEOTIDE SEQUENCE [LARGE SCALE GENOMIC DNA]</scope>
    <source>
        <strain evidence="6 7">HZ20</strain>
    </source>
</reference>
<name>A0A2R4XNK4_9BURK</name>
<organism evidence="6 7">
    <name type="scientific">Orrella marina</name>
    <dbReference type="NCBI Taxonomy" id="2163011"/>
    <lineage>
        <taxon>Bacteria</taxon>
        <taxon>Pseudomonadati</taxon>
        <taxon>Pseudomonadota</taxon>
        <taxon>Betaproteobacteria</taxon>
        <taxon>Burkholderiales</taxon>
        <taxon>Alcaligenaceae</taxon>
        <taxon>Orrella</taxon>
    </lineage>
</organism>
<dbReference type="AlphaFoldDB" id="A0A2R4XNK4"/>
<evidence type="ECO:0000256" key="1">
    <source>
        <dbReference type="ARBA" id="ARBA00009437"/>
    </source>
</evidence>
<dbReference type="Pfam" id="PF03466">
    <property type="entry name" value="LysR_substrate"/>
    <property type="match status" value="1"/>
</dbReference>
<dbReference type="PROSITE" id="PS50931">
    <property type="entry name" value="HTH_LYSR"/>
    <property type="match status" value="1"/>
</dbReference>
<evidence type="ECO:0000259" key="5">
    <source>
        <dbReference type="PROSITE" id="PS50931"/>
    </source>
</evidence>
<evidence type="ECO:0000256" key="3">
    <source>
        <dbReference type="ARBA" id="ARBA00023125"/>
    </source>
</evidence>
<dbReference type="PRINTS" id="PR00039">
    <property type="entry name" value="HTHLYSR"/>
</dbReference>
<dbReference type="SUPFAM" id="SSF46785">
    <property type="entry name" value="Winged helix' DNA-binding domain"/>
    <property type="match status" value="1"/>
</dbReference>
<dbReference type="Proteomes" id="UP000244571">
    <property type="component" value="Chromosome"/>
</dbReference>
<dbReference type="KEGG" id="boz:DBV39_18405"/>
<keyword evidence="4" id="KW-0804">Transcription</keyword>
<keyword evidence="7" id="KW-1185">Reference proteome</keyword>
<gene>
    <name evidence="6" type="ORF">DBV39_18405</name>
</gene>
<dbReference type="InterPro" id="IPR036390">
    <property type="entry name" value="WH_DNA-bd_sf"/>
</dbReference>
<dbReference type="PANTHER" id="PTHR30579:SF7">
    <property type="entry name" value="HTH-TYPE TRANSCRIPTIONAL REGULATOR LRHA-RELATED"/>
    <property type="match status" value="1"/>
</dbReference>
<dbReference type="InterPro" id="IPR036388">
    <property type="entry name" value="WH-like_DNA-bd_sf"/>
</dbReference>
<dbReference type="InterPro" id="IPR005119">
    <property type="entry name" value="LysR_subst-bd"/>
</dbReference>
<comment type="similarity">
    <text evidence="1">Belongs to the LysR transcriptional regulatory family.</text>
</comment>
<accession>A0A2R4XNK4</accession>
<sequence>MRSLEIDLLRTLLAISRYQTFARAAQHLHKTQSAVTQQMQRLQETVGTPLFVRQGRQKRLTEAGMKLVGYARQVIALNDEAIHTLTSLPHQGTIRLGAPHDIADTILPPVLRNIVRTAPQVQLEIRVDRSPFLMQALHLGEIDMTISTRHDQALDGFVLRHSPTAWICAADYVHDPEQPVPLILADEPSIFRKIGLEALERQNKVRWHIRYVAPNLVGIKAAVRAGLGVTARSIELLSQDMRALGEADAMPGLPDATFYLWIRPDPNATTQRVFDMLRSTLGHTLHPGPSSRKPPATHPF</sequence>
<dbReference type="GO" id="GO:0003677">
    <property type="term" value="F:DNA binding"/>
    <property type="evidence" value="ECO:0007669"/>
    <property type="project" value="UniProtKB-KW"/>
</dbReference>